<comment type="caution">
    <text evidence="7">The sequence shown here is derived from an EMBL/GenBank/DDBJ whole genome shotgun (WGS) entry which is preliminary data.</text>
</comment>
<feature type="signal peptide" evidence="6">
    <location>
        <begin position="1"/>
        <end position="21"/>
    </location>
</feature>
<evidence type="ECO:0000256" key="4">
    <source>
        <dbReference type="ARBA" id="ARBA00023157"/>
    </source>
</evidence>
<keyword evidence="4" id="KW-1015">Disulfide bond</keyword>
<gene>
    <name evidence="7" type="ORF">Sste5346_009987</name>
</gene>
<organism evidence="7 8">
    <name type="scientific">Sporothrix stenoceras</name>
    <dbReference type="NCBI Taxonomy" id="5173"/>
    <lineage>
        <taxon>Eukaryota</taxon>
        <taxon>Fungi</taxon>
        <taxon>Dikarya</taxon>
        <taxon>Ascomycota</taxon>
        <taxon>Pezizomycotina</taxon>
        <taxon>Sordariomycetes</taxon>
        <taxon>Sordariomycetidae</taxon>
        <taxon>Ophiostomatales</taxon>
        <taxon>Ophiostomataceae</taxon>
        <taxon>Sporothrix</taxon>
    </lineage>
</organism>
<evidence type="ECO:0000256" key="3">
    <source>
        <dbReference type="ARBA" id="ARBA00023026"/>
    </source>
</evidence>
<dbReference type="Proteomes" id="UP001583186">
    <property type="component" value="Unassembled WGS sequence"/>
</dbReference>
<reference evidence="7 8" key="1">
    <citation type="journal article" date="2024" name="IMA Fungus">
        <title>IMA Genome - F19 : A genome assembly and annotation guide to empower mycologists, including annotated draft genome sequences of Ceratocystis pirilliformis, Diaporthe australafricana, Fusarium ophioides, Paecilomyces lecythidis, and Sporothrix stenoceras.</title>
        <authorList>
            <person name="Aylward J."/>
            <person name="Wilson A.M."/>
            <person name="Visagie C.M."/>
            <person name="Spraker J."/>
            <person name="Barnes I."/>
            <person name="Buitendag C."/>
            <person name="Ceriani C."/>
            <person name="Del Mar Angel L."/>
            <person name="du Plessis D."/>
            <person name="Fuchs T."/>
            <person name="Gasser K."/>
            <person name="Kramer D."/>
            <person name="Li W."/>
            <person name="Munsamy K."/>
            <person name="Piso A."/>
            <person name="Price J.L."/>
            <person name="Sonnekus B."/>
            <person name="Thomas C."/>
            <person name="van der Nest A."/>
            <person name="van Dijk A."/>
            <person name="van Heerden A."/>
            <person name="van Vuuren N."/>
            <person name="Yilmaz N."/>
            <person name="Duong T.A."/>
            <person name="van der Merwe N.A."/>
            <person name="Wingfield M.J."/>
            <person name="Wingfield B.D."/>
        </authorList>
    </citation>
    <scope>NUCLEOTIDE SEQUENCE [LARGE SCALE GENOMIC DNA]</scope>
    <source>
        <strain evidence="7 8">CMW 5346</strain>
    </source>
</reference>
<name>A0ABR3YIY5_9PEZI</name>
<evidence type="ECO:0000313" key="7">
    <source>
        <dbReference type="EMBL" id="KAL1887812.1"/>
    </source>
</evidence>
<evidence type="ECO:0000256" key="2">
    <source>
        <dbReference type="ARBA" id="ARBA00022729"/>
    </source>
</evidence>
<feature type="compositionally biased region" description="Low complexity" evidence="5">
    <location>
        <begin position="204"/>
        <end position="215"/>
    </location>
</feature>
<evidence type="ECO:0000256" key="6">
    <source>
        <dbReference type="SAM" id="SignalP"/>
    </source>
</evidence>
<proteinExistence type="predicted"/>
<protein>
    <submittedName>
        <fullName evidence="7">Uncharacterized protein</fullName>
    </submittedName>
</protein>
<dbReference type="InterPro" id="IPR001144">
    <property type="entry name" value="Enterotoxin_A"/>
</dbReference>
<accession>A0ABR3YIY5</accession>
<dbReference type="SUPFAM" id="SSF56399">
    <property type="entry name" value="ADP-ribosylation"/>
    <property type="match status" value="1"/>
</dbReference>
<feature type="region of interest" description="Disordered" evidence="5">
    <location>
        <begin position="167"/>
        <end position="215"/>
    </location>
</feature>
<keyword evidence="8" id="KW-1185">Reference proteome</keyword>
<evidence type="ECO:0000256" key="1">
    <source>
        <dbReference type="ARBA" id="ARBA00022656"/>
    </source>
</evidence>
<keyword evidence="1" id="KW-0800">Toxin</keyword>
<keyword evidence="3" id="KW-0843">Virulence</keyword>
<keyword evidence="2 6" id="KW-0732">Signal</keyword>
<feature type="chain" id="PRO_5045280803" evidence="6">
    <location>
        <begin position="22"/>
        <end position="236"/>
    </location>
</feature>
<evidence type="ECO:0000256" key="5">
    <source>
        <dbReference type="SAM" id="MobiDB-lite"/>
    </source>
</evidence>
<evidence type="ECO:0000313" key="8">
    <source>
        <dbReference type="Proteomes" id="UP001583186"/>
    </source>
</evidence>
<dbReference type="Gene3D" id="3.90.210.10">
    <property type="entry name" value="Heat-Labile Enterotoxin, subunit A"/>
    <property type="match status" value="1"/>
</dbReference>
<sequence>MHNISFFFVGLLAWLVAGVVATIPHTLYRGDTRNPATIKAAGGFKSKGATHKLGPDGTVIQHVEGTLKYPSRDPYISTSSDIAEARKKAGSKGYVYTIDTTGITSTFVDVAAEYVKINKKYGHADEKEFAAYLTIPWANIVSAQEAKSGKAVPLSKRADWWVGEDEDVDDSVPDWDNVYDREDGNVNVSDSDSADDEVNSRDNVVQSGQSGQSDVGQVVQVETLAAVRRVAKPLRV</sequence>
<dbReference type="Pfam" id="PF01375">
    <property type="entry name" value="Enterotoxin_a"/>
    <property type="match status" value="1"/>
</dbReference>
<dbReference type="EMBL" id="JAWCUI010000108">
    <property type="protein sequence ID" value="KAL1887812.1"/>
    <property type="molecule type" value="Genomic_DNA"/>
</dbReference>